<organism evidence="2 3">
    <name type="scientific">Massilia eburnea</name>
    <dbReference type="NCBI Taxonomy" id="1776165"/>
    <lineage>
        <taxon>Bacteria</taxon>
        <taxon>Pseudomonadati</taxon>
        <taxon>Pseudomonadota</taxon>
        <taxon>Betaproteobacteria</taxon>
        <taxon>Burkholderiales</taxon>
        <taxon>Oxalobacteraceae</taxon>
        <taxon>Telluria group</taxon>
        <taxon>Massilia</taxon>
    </lineage>
</organism>
<comment type="caution">
    <text evidence="2">The sequence shown here is derived from an EMBL/GenBank/DDBJ whole genome shotgun (WGS) entry which is preliminary data.</text>
</comment>
<feature type="chain" id="PRO_5026997255" evidence="1">
    <location>
        <begin position="23"/>
        <end position="150"/>
    </location>
</feature>
<accession>A0A6L6QKQ6</accession>
<reference evidence="2 3" key="1">
    <citation type="submission" date="2019-11" db="EMBL/GenBank/DDBJ databases">
        <title>Type strains purchased from KCTC, JCM and DSMZ.</title>
        <authorList>
            <person name="Lu H."/>
        </authorList>
    </citation>
    <scope>NUCLEOTIDE SEQUENCE [LARGE SCALE GENOMIC DNA]</scope>
    <source>
        <strain evidence="2 3">JCM 31587</strain>
    </source>
</reference>
<dbReference type="AlphaFoldDB" id="A0A6L6QKQ6"/>
<dbReference type="RefSeq" id="WP_155455706.1">
    <property type="nucleotide sequence ID" value="NZ_WNKX01000016.1"/>
</dbReference>
<sequence>MKKILLSLAIASSVSLASFAQAAEAPAAGTVTATCKDGTPYSGATMKGACRGHGGVDKKASAASAASAAAPAASAAAAPAAPAAKPAKSAAPAQAAAGGGDGKVWVNASTKVYHCEGDRYYGKTKTGEYMSEADAKAKGFHGSHGKACAK</sequence>
<feature type="signal peptide" evidence="1">
    <location>
        <begin position="1"/>
        <end position="22"/>
    </location>
</feature>
<evidence type="ECO:0000313" key="3">
    <source>
        <dbReference type="Proteomes" id="UP000472320"/>
    </source>
</evidence>
<dbReference type="OrthoDB" id="8781863at2"/>
<evidence type="ECO:0000256" key="1">
    <source>
        <dbReference type="SAM" id="SignalP"/>
    </source>
</evidence>
<keyword evidence="3" id="KW-1185">Reference proteome</keyword>
<protein>
    <submittedName>
        <fullName evidence="2">Signal peptide protein</fullName>
    </submittedName>
</protein>
<name>A0A6L6QKQ6_9BURK</name>
<gene>
    <name evidence="2" type="ORF">GM658_19335</name>
</gene>
<keyword evidence="1" id="KW-0732">Signal</keyword>
<proteinExistence type="predicted"/>
<dbReference type="EMBL" id="WNKX01000016">
    <property type="protein sequence ID" value="MTW12765.1"/>
    <property type="molecule type" value="Genomic_DNA"/>
</dbReference>
<evidence type="ECO:0000313" key="2">
    <source>
        <dbReference type="EMBL" id="MTW12765.1"/>
    </source>
</evidence>
<dbReference type="Proteomes" id="UP000472320">
    <property type="component" value="Unassembled WGS sequence"/>
</dbReference>